<dbReference type="SUPFAM" id="SSF53335">
    <property type="entry name" value="S-adenosyl-L-methionine-dependent methyltransferases"/>
    <property type="match status" value="1"/>
</dbReference>
<evidence type="ECO:0000313" key="5">
    <source>
        <dbReference type="Proteomes" id="UP000681425"/>
    </source>
</evidence>
<reference evidence="4" key="1">
    <citation type="submission" date="2021-04" db="EMBL/GenBank/DDBJ databases">
        <title>Isolation of p-tert-butylphenol degrading bacteria Sphingobium phenoxybenzoativorans Tas13 from active sludge.</title>
        <authorList>
            <person name="Li Y."/>
        </authorList>
    </citation>
    <scope>NUCLEOTIDE SEQUENCE</scope>
    <source>
        <strain evidence="4">Tas13</strain>
    </source>
</reference>
<dbReference type="CDD" id="cd02440">
    <property type="entry name" value="AdoMet_MTases"/>
    <property type="match status" value="1"/>
</dbReference>
<dbReference type="InterPro" id="IPR029063">
    <property type="entry name" value="SAM-dependent_MTases_sf"/>
</dbReference>
<dbReference type="PANTHER" id="PTHR43861">
    <property type="entry name" value="TRANS-ACONITATE 2-METHYLTRANSFERASE-RELATED"/>
    <property type="match status" value="1"/>
</dbReference>
<dbReference type="AlphaFoldDB" id="A0A975K3H5"/>
<keyword evidence="2" id="KW-0808">Transferase</keyword>
<name>A0A975K3H5_9SPHN</name>
<sequence>MTLMQDWQGKTGDVWADEWLRTDRTFEGLHRLLIDRAVDIAYRNDVRAILDIGCGAGSTTLALADGVSGARLLGIDISEALVGISRARAGGAPRIAFAVADASRWRDPAFVPDMLFSRHGVMFFDDPVAAFENLRQSARPGASLIFSCFRSVEENRWASGIGALLPDMTAPVPPPGAPGPFAFADPAHVEHLLAASGWTQAAAEPVDFPYVAGAGHDPVADAMSYFQRIGPAARALASISGEARATFLRRLQDFCAAHLAGGVVRFPAAAWIWTARKASA</sequence>
<feature type="domain" description="Methyltransferase" evidence="3">
    <location>
        <begin position="49"/>
        <end position="141"/>
    </location>
</feature>
<protein>
    <submittedName>
        <fullName evidence="4">Class I SAM-dependent methyltransferase</fullName>
    </submittedName>
</protein>
<dbReference type="Proteomes" id="UP000681425">
    <property type="component" value="Chromosome"/>
</dbReference>
<evidence type="ECO:0000313" key="4">
    <source>
        <dbReference type="EMBL" id="QUT04176.1"/>
    </source>
</evidence>
<dbReference type="Pfam" id="PF13649">
    <property type="entry name" value="Methyltransf_25"/>
    <property type="match status" value="1"/>
</dbReference>
<evidence type="ECO:0000256" key="2">
    <source>
        <dbReference type="ARBA" id="ARBA00022679"/>
    </source>
</evidence>
<proteinExistence type="predicted"/>
<accession>A0A975K3H5</accession>
<dbReference type="RefSeq" id="WP_212608047.1">
    <property type="nucleotide sequence ID" value="NZ_CP073910.1"/>
</dbReference>
<gene>
    <name evidence="4" type="ORF">KFK14_13640</name>
</gene>
<keyword evidence="5" id="KW-1185">Reference proteome</keyword>
<evidence type="ECO:0000256" key="1">
    <source>
        <dbReference type="ARBA" id="ARBA00022603"/>
    </source>
</evidence>
<dbReference type="InterPro" id="IPR041698">
    <property type="entry name" value="Methyltransf_25"/>
</dbReference>
<dbReference type="Gene3D" id="3.40.50.150">
    <property type="entry name" value="Vaccinia Virus protein VP39"/>
    <property type="match status" value="1"/>
</dbReference>
<evidence type="ECO:0000259" key="3">
    <source>
        <dbReference type="Pfam" id="PF13649"/>
    </source>
</evidence>
<dbReference type="PANTHER" id="PTHR43861:SF1">
    <property type="entry name" value="TRANS-ACONITATE 2-METHYLTRANSFERASE"/>
    <property type="match status" value="1"/>
</dbReference>
<keyword evidence="1 4" id="KW-0489">Methyltransferase</keyword>
<dbReference type="GO" id="GO:0008168">
    <property type="term" value="F:methyltransferase activity"/>
    <property type="evidence" value="ECO:0007669"/>
    <property type="project" value="UniProtKB-KW"/>
</dbReference>
<organism evidence="4 5">
    <name type="scientific">Sphingobium phenoxybenzoativorans</name>
    <dbReference type="NCBI Taxonomy" id="1592790"/>
    <lineage>
        <taxon>Bacteria</taxon>
        <taxon>Pseudomonadati</taxon>
        <taxon>Pseudomonadota</taxon>
        <taxon>Alphaproteobacteria</taxon>
        <taxon>Sphingomonadales</taxon>
        <taxon>Sphingomonadaceae</taxon>
        <taxon>Sphingobium</taxon>
    </lineage>
</organism>
<dbReference type="GO" id="GO:0032259">
    <property type="term" value="P:methylation"/>
    <property type="evidence" value="ECO:0007669"/>
    <property type="project" value="UniProtKB-KW"/>
</dbReference>
<dbReference type="EMBL" id="CP073910">
    <property type="protein sequence ID" value="QUT04176.1"/>
    <property type="molecule type" value="Genomic_DNA"/>
</dbReference>
<dbReference type="KEGG" id="spph:KFK14_13640"/>